<dbReference type="CDD" id="cd19071">
    <property type="entry name" value="AKR_AKR1-5-like"/>
    <property type="match status" value="1"/>
</dbReference>
<feature type="domain" description="NADP-dependent oxidoreductase" evidence="5">
    <location>
        <begin position="49"/>
        <end position="115"/>
    </location>
</feature>
<dbReference type="InterPro" id="IPR023210">
    <property type="entry name" value="NADP_OxRdtase_dom"/>
</dbReference>
<evidence type="ECO:0000259" key="5">
    <source>
        <dbReference type="Pfam" id="PF00248"/>
    </source>
</evidence>
<dbReference type="InterPro" id="IPR018170">
    <property type="entry name" value="Aldo/ket_reductase_CS"/>
</dbReference>
<evidence type="ECO:0000256" key="1">
    <source>
        <dbReference type="ARBA" id="ARBA00007905"/>
    </source>
</evidence>
<feature type="site" description="Lowers pKa of active site Tyr" evidence="4">
    <location>
        <position position="107"/>
    </location>
</feature>
<dbReference type="PRINTS" id="PR00069">
    <property type="entry name" value="ALDKETRDTASE"/>
</dbReference>
<gene>
    <name evidence="6" type="ORF">Clacol_009462</name>
</gene>
<evidence type="ECO:0000256" key="2">
    <source>
        <dbReference type="ARBA" id="ARBA00022857"/>
    </source>
</evidence>
<reference evidence="6" key="1">
    <citation type="submission" date="2021-10" db="EMBL/GenBank/DDBJ databases">
        <title>De novo Genome Assembly of Clathrus columnatus (Basidiomycota, Fungi) Using Illumina and Nanopore Sequence Data.</title>
        <authorList>
            <person name="Ogiso-Tanaka E."/>
            <person name="Itagaki H."/>
            <person name="Hosoya T."/>
            <person name="Hosaka K."/>
        </authorList>
    </citation>
    <scope>NUCLEOTIDE SEQUENCE</scope>
    <source>
        <strain evidence="6">MO-923</strain>
    </source>
</reference>
<keyword evidence="3" id="KW-0560">Oxidoreductase</keyword>
<dbReference type="Gene3D" id="3.20.20.100">
    <property type="entry name" value="NADP-dependent oxidoreductase domain"/>
    <property type="match status" value="1"/>
</dbReference>
<dbReference type="EMBL" id="BPWL01000010">
    <property type="protein sequence ID" value="GJJ15186.1"/>
    <property type="molecule type" value="Genomic_DNA"/>
</dbReference>
<dbReference type="Proteomes" id="UP001050691">
    <property type="component" value="Unassembled WGS sequence"/>
</dbReference>
<dbReference type="InterPro" id="IPR036812">
    <property type="entry name" value="NAD(P)_OxRdtase_dom_sf"/>
</dbReference>
<dbReference type="PIRSF" id="PIRSF000097">
    <property type="entry name" value="AKR"/>
    <property type="match status" value="1"/>
</dbReference>
<proteinExistence type="inferred from homology"/>
<name>A0AAV5AS65_9AGAM</name>
<evidence type="ECO:0000256" key="3">
    <source>
        <dbReference type="ARBA" id="ARBA00023002"/>
    </source>
</evidence>
<keyword evidence="2" id="KW-0521">NADP</keyword>
<dbReference type="SUPFAM" id="SSF51430">
    <property type="entry name" value="NAD(P)-linked oxidoreductase"/>
    <property type="match status" value="1"/>
</dbReference>
<sequence length="267" mass="29666">MARTEEPFLRFCTSHLIHIPPYLTYLTTHYTMSIEKYLILNTGAKMPVLGLGTWRSTFSEGSRAIEVAIKAGYRHIDTATVFTNEREVGDGIQTTGISREDIFSTTKLPNDMHDDPWTALQGLMHWPAPMNPGFEGPNKSIDWLDTWKKMEEIYLKAIGVLNVYGRNLKGLFEHATVTPAINQIKMHPGVGSSAVVTETLKHGTKITGYSPLGSEGSQLHNNPLVIELAEKYNVTPANILVSLQANKPGVSVLVKSVNESRIISWFT</sequence>
<dbReference type="AlphaFoldDB" id="A0AAV5AS65"/>
<dbReference type="GO" id="GO:0016616">
    <property type="term" value="F:oxidoreductase activity, acting on the CH-OH group of donors, NAD or NADP as acceptor"/>
    <property type="evidence" value="ECO:0007669"/>
    <property type="project" value="UniProtKB-ARBA"/>
</dbReference>
<keyword evidence="7" id="KW-1185">Reference proteome</keyword>
<comment type="caution">
    <text evidence="6">The sequence shown here is derived from an EMBL/GenBank/DDBJ whole genome shotgun (WGS) entry which is preliminary data.</text>
</comment>
<dbReference type="InterPro" id="IPR020471">
    <property type="entry name" value="AKR"/>
</dbReference>
<evidence type="ECO:0000313" key="7">
    <source>
        <dbReference type="Proteomes" id="UP001050691"/>
    </source>
</evidence>
<evidence type="ECO:0000313" key="6">
    <source>
        <dbReference type="EMBL" id="GJJ15186.1"/>
    </source>
</evidence>
<organism evidence="6 7">
    <name type="scientific">Clathrus columnatus</name>
    <dbReference type="NCBI Taxonomy" id="1419009"/>
    <lineage>
        <taxon>Eukaryota</taxon>
        <taxon>Fungi</taxon>
        <taxon>Dikarya</taxon>
        <taxon>Basidiomycota</taxon>
        <taxon>Agaricomycotina</taxon>
        <taxon>Agaricomycetes</taxon>
        <taxon>Phallomycetidae</taxon>
        <taxon>Phallales</taxon>
        <taxon>Clathraceae</taxon>
        <taxon>Clathrus</taxon>
    </lineage>
</organism>
<protein>
    <recommendedName>
        <fullName evidence="5">NADP-dependent oxidoreductase domain-containing protein</fullName>
    </recommendedName>
</protein>
<evidence type="ECO:0000256" key="4">
    <source>
        <dbReference type="PIRSR" id="PIRSR000097-3"/>
    </source>
</evidence>
<dbReference type="PROSITE" id="PS00798">
    <property type="entry name" value="ALDOKETO_REDUCTASE_1"/>
    <property type="match status" value="1"/>
</dbReference>
<dbReference type="PANTHER" id="PTHR43827">
    <property type="entry name" value="2,5-DIKETO-D-GLUCONIC ACID REDUCTASE"/>
    <property type="match status" value="1"/>
</dbReference>
<dbReference type="PANTHER" id="PTHR43827:SF3">
    <property type="entry name" value="NADP-DEPENDENT OXIDOREDUCTASE DOMAIN-CONTAINING PROTEIN"/>
    <property type="match status" value="1"/>
</dbReference>
<dbReference type="Pfam" id="PF00248">
    <property type="entry name" value="Aldo_ket_red"/>
    <property type="match status" value="1"/>
</dbReference>
<accession>A0AAV5AS65</accession>
<comment type="similarity">
    <text evidence="1">Belongs to the aldo/keto reductase family.</text>
</comment>